<proteinExistence type="inferred from homology"/>
<dbReference type="GO" id="GO:0009279">
    <property type="term" value="C:cell outer membrane"/>
    <property type="evidence" value="ECO:0007669"/>
    <property type="project" value="UniProtKB-SubCell"/>
</dbReference>
<dbReference type="GO" id="GO:0015344">
    <property type="term" value="F:siderophore uptake transmembrane transporter activity"/>
    <property type="evidence" value="ECO:0007669"/>
    <property type="project" value="TreeGrafter"/>
</dbReference>
<keyword evidence="11" id="KW-0675">Receptor</keyword>
<evidence type="ECO:0000313" key="12">
    <source>
        <dbReference type="Proteomes" id="UP000293162"/>
    </source>
</evidence>
<feature type="domain" description="TonB-dependent receptor plug" evidence="10">
    <location>
        <begin position="121"/>
        <end position="229"/>
    </location>
</feature>
<keyword evidence="6 8" id="KW-0472">Membrane</keyword>
<dbReference type="SUPFAM" id="SSF49464">
    <property type="entry name" value="Carboxypeptidase regulatory domain-like"/>
    <property type="match status" value="1"/>
</dbReference>
<dbReference type="OrthoDB" id="1109208at2"/>
<evidence type="ECO:0000256" key="3">
    <source>
        <dbReference type="ARBA" id="ARBA00022452"/>
    </source>
</evidence>
<keyword evidence="5 9" id="KW-0732">Signal</keyword>
<dbReference type="Gene3D" id="2.170.130.10">
    <property type="entry name" value="TonB-dependent receptor, plug domain"/>
    <property type="match status" value="1"/>
</dbReference>
<dbReference type="Proteomes" id="UP000293162">
    <property type="component" value="Unassembled WGS sequence"/>
</dbReference>
<keyword evidence="4 8" id="KW-0812">Transmembrane</keyword>
<dbReference type="AlphaFoldDB" id="A0A4V1ZCV7"/>
<dbReference type="InterPro" id="IPR012910">
    <property type="entry name" value="Plug_dom"/>
</dbReference>
<gene>
    <name evidence="11" type="ORF">EWM59_19165</name>
</gene>
<name>A0A4V1ZCV7_9BACT</name>
<dbReference type="InterPro" id="IPR037066">
    <property type="entry name" value="Plug_dom_sf"/>
</dbReference>
<protein>
    <submittedName>
        <fullName evidence="11">TonB-dependent receptor</fullName>
    </submittedName>
</protein>
<comment type="caution">
    <text evidence="11">The sequence shown here is derived from an EMBL/GenBank/DDBJ whole genome shotgun (WGS) entry which is preliminary data.</text>
</comment>
<dbReference type="Pfam" id="PF07715">
    <property type="entry name" value="Plug"/>
    <property type="match status" value="1"/>
</dbReference>
<feature type="chain" id="PRO_5020945126" evidence="9">
    <location>
        <begin position="25"/>
        <end position="1070"/>
    </location>
</feature>
<keyword evidence="3 8" id="KW-1134">Transmembrane beta strand</keyword>
<comment type="subcellular location">
    <subcellularLocation>
        <location evidence="1 8">Cell outer membrane</location>
        <topology evidence="1 8">Multi-pass membrane protein</topology>
    </subcellularLocation>
</comment>
<keyword evidence="7 8" id="KW-0998">Cell outer membrane</keyword>
<accession>A0A4V1ZCV7</accession>
<sequence>MYKLSAKNLLVGICCFFITHMVLAQTKVSGTITDAVTKEPLIGVSVQVKGKVIGTITDVKGNFSFSTSTAPPFTLVITSVGYESQEVNVSGSNAAINISLKEQAILGQEVVVAASRVEETVMRSPVAVEKMDIRAIRESTSPSFYDALANMKGVDMTTQGLLFKSINMRGFGTTGNPRTVQMIDGMDNQAPGLNFPVDNIVGMPELDVESVELLPGAASALYGPNAINGLILMNSKSPFLYQGLSATAKGGVMHATNRATATTPFYDLSLRYAKAFNDKFAFKVNFAYIAAKDWEATNYTNLNVGGLENGTRGAGVKTDYDGMNIYGDEIQANMTTVANGLVSAGLLPSAATALIPANTNISRTGYLEKDMVDYNTKSFKTNVALHYRLNEKVEAIAQVNYGYGTTVYTGTGRYSLRNFNLTQAKLELKGDNFTLRAYTTQERSGQSYFSGLTAVNMLNEIKPHATWFGQYVGAFVQARSGGMAVDQAHLAARSAADQGMPQPGTAAYETLLDKYREKPIVEGGGAFLDKTNLYHGEGVYNFKNQVKFIDLLAGANYRVYQLRSEGTLFADQKDGRNGTININEYGAFVQASKSLFKDHFKLSASIRYDKNQNFEGQFTPRVSGVATFGDHNIRLSYQSGFRIPTTQNQYIDLRTPAGTLIGGLPEFNSRYNLTSGISLAVINDFQANPLKYITADVIAKAQAYATQAVTAQATPALTAAITAAITQQVTAAVTNVITQNVTTAVTAQVNAAVQAGQIPAAAAPAAIQAGVAQALPGALAQNLQPGVDAALPGALAANFQPAFNAELQKILVANVPGVTQQVAPAFALATLPKYSAKTLQPERIQSIEVGYKGLIAKKLFVDAYYYTSTYRNFIGGVSVVVPTAPAAPGLPIESGVSSATTRLGYSRPANTSEEIKVNGWAIGLNWSLVKGFFINGNIANNVLKRFVPSAEQQYAGFNTPEYRYNLGFGKRIGSGEKFGFNINFKHQNAFLWQGSFNQPTTTGTVFFSNTTVPAINNLDAQVSMKIPSMKSIIKLGGTNIGGKPYMQAYGSAFVGSMYYVSLSFDELLNK</sequence>
<dbReference type="PROSITE" id="PS52016">
    <property type="entry name" value="TONB_DEPENDENT_REC_3"/>
    <property type="match status" value="1"/>
</dbReference>
<comment type="similarity">
    <text evidence="8">Belongs to the TonB-dependent receptor family.</text>
</comment>
<reference evidence="11 12" key="1">
    <citation type="submission" date="2019-02" db="EMBL/GenBank/DDBJ databases">
        <title>Bacterial novel species Emticicia sp. 17J42-9 isolated from soil.</title>
        <authorList>
            <person name="Jung H.-Y."/>
        </authorList>
    </citation>
    <scope>NUCLEOTIDE SEQUENCE [LARGE SCALE GENOMIC DNA]</scope>
    <source>
        <strain evidence="11 12">17J42-9</strain>
    </source>
</reference>
<evidence type="ECO:0000256" key="7">
    <source>
        <dbReference type="ARBA" id="ARBA00023237"/>
    </source>
</evidence>
<dbReference type="PANTHER" id="PTHR30069:SF29">
    <property type="entry name" value="HEMOGLOBIN AND HEMOGLOBIN-HAPTOGLOBIN-BINDING PROTEIN 1-RELATED"/>
    <property type="match status" value="1"/>
</dbReference>
<organism evidence="11 12">
    <name type="scientific">Emticicia agri</name>
    <dbReference type="NCBI Taxonomy" id="2492393"/>
    <lineage>
        <taxon>Bacteria</taxon>
        <taxon>Pseudomonadati</taxon>
        <taxon>Bacteroidota</taxon>
        <taxon>Cytophagia</taxon>
        <taxon>Cytophagales</taxon>
        <taxon>Leadbetterellaceae</taxon>
        <taxon>Emticicia</taxon>
    </lineage>
</organism>
<dbReference type="Gene3D" id="2.40.170.20">
    <property type="entry name" value="TonB-dependent receptor, beta-barrel domain"/>
    <property type="match status" value="2"/>
</dbReference>
<dbReference type="SUPFAM" id="SSF56935">
    <property type="entry name" value="Porins"/>
    <property type="match status" value="1"/>
</dbReference>
<dbReference type="Gene3D" id="2.60.40.1120">
    <property type="entry name" value="Carboxypeptidase-like, regulatory domain"/>
    <property type="match status" value="1"/>
</dbReference>
<dbReference type="PANTHER" id="PTHR30069">
    <property type="entry name" value="TONB-DEPENDENT OUTER MEMBRANE RECEPTOR"/>
    <property type="match status" value="1"/>
</dbReference>
<feature type="signal peptide" evidence="9">
    <location>
        <begin position="1"/>
        <end position="24"/>
    </location>
</feature>
<dbReference type="Pfam" id="PF13715">
    <property type="entry name" value="CarbopepD_reg_2"/>
    <property type="match status" value="1"/>
</dbReference>
<evidence type="ECO:0000256" key="6">
    <source>
        <dbReference type="ARBA" id="ARBA00023136"/>
    </source>
</evidence>
<evidence type="ECO:0000256" key="5">
    <source>
        <dbReference type="ARBA" id="ARBA00022729"/>
    </source>
</evidence>
<dbReference type="RefSeq" id="WP_130022872.1">
    <property type="nucleotide sequence ID" value="NZ_SEWF01000033.1"/>
</dbReference>
<dbReference type="EMBL" id="SEWF01000033">
    <property type="protein sequence ID" value="RYU94000.1"/>
    <property type="molecule type" value="Genomic_DNA"/>
</dbReference>
<evidence type="ECO:0000256" key="9">
    <source>
        <dbReference type="SAM" id="SignalP"/>
    </source>
</evidence>
<evidence type="ECO:0000256" key="4">
    <source>
        <dbReference type="ARBA" id="ARBA00022692"/>
    </source>
</evidence>
<evidence type="ECO:0000256" key="1">
    <source>
        <dbReference type="ARBA" id="ARBA00004571"/>
    </source>
</evidence>
<dbReference type="GO" id="GO:0044718">
    <property type="term" value="P:siderophore transmembrane transport"/>
    <property type="evidence" value="ECO:0007669"/>
    <property type="project" value="TreeGrafter"/>
</dbReference>
<keyword evidence="12" id="KW-1185">Reference proteome</keyword>
<evidence type="ECO:0000256" key="2">
    <source>
        <dbReference type="ARBA" id="ARBA00022448"/>
    </source>
</evidence>
<dbReference type="InterPro" id="IPR036942">
    <property type="entry name" value="Beta-barrel_TonB_sf"/>
</dbReference>
<dbReference type="InterPro" id="IPR008969">
    <property type="entry name" value="CarboxyPept-like_regulatory"/>
</dbReference>
<dbReference type="InterPro" id="IPR039426">
    <property type="entry name" value="TonB-dep_rcpt-like"/>
</dbReference>
<keyword evidence="2 8" id="KW-0813">Transport</keyword>
<evidence type="ECO:0000313" key="11">
    <source>
        <dbReference type="EMBL" id="RYU94000.1"/>
    </source>
</evidence>
<evidence type="ECO:0000259" key="10">
    <source>
        <dbReference type="Pfam" id="PF07715"/>
    </source>
</evidence>
<evidence type="ECO:0000256" key="8">
    <source>
        <dbReference type="PROSITE-ProRule" id="PRU01360"/>
    </source>
</evidence>